<gene>
    <name evidence="5" type="primary">rpsH</name>
    <name evidence="6" type="ORF">A2160_06345</name>
</gene>
<organism evidence="6 7">
    <name type="scientific">Candidatus Beckwithbacteria bacterium RBG_13_42_9</name>
    <dbReference type="NCBI Taxonomy" id="1797457"/>
    <lineage>
        <taxon>Bacteria</taxon>
        <taxon>Candidatus Beckwithiibacteriota</taxon>
    </lineage>
</organism>
<evidence type="ECO:0000313" key="6">
    <source>
        <dbReference type="EMBL" id="OGD63835.1"/>
    </source>
</evidence>
<evidence type="ECO:0000256" key="4">
    <source>
        <dbReference type="ARBA" id="ARBA00035258"/>
    </source>
</evidence>
<dbReference type="HAMAP" id="MF_01302_B">
    <property type="entry name" value="Ribosomal_uS8_B"/>
    <property type="match status" value="1"/>
</dbReference>
<comment type="function">
    <text evidence="5">One of the primary rRNA binding proteins, it binds directly to 16S rRNA central domain where it helps coordinate assembly of the platform of the 30S subunit.</text>
</comment>
<sequence>MLTDPIADMLTRIRNGYLVKKETVAIPYSRIKAKIVEILVKHNYLQSQVVTEEGKDKKITVTLNYLEGKPAVTKLLRISKPGRRLYQNKRRQDKSSLGITIITTSQGIMTVEEASKKKTGGEIICQIW</sequence>
<keyword evidence="2 5" id="KW-0689">Ribosomal protein</keyword>
<comment type="subunit">
    <text evidence="5">Part of the 30S ribosomal subunit. Contacts proteins S5 and S12.</text>
</comment>
<dbReference type="Pfam" id="PF00410">
    <property type="entry name" value="Ribosomal_S8"/>
    <property type="match status" value="1"/>
</dbReference>
<dbReference type="SUPFAM" id="SSF56047">
    <property type="entry name" value="Ribosomal protein S8"/>
    <property type="match status" value="1"/>
</dbReference>
<dbReference type="GO" id="GO:0003735">
    <property type="term" value="F:structural constituent of ribosome"/>
    <property type="evidence" value="ECO:0007669"/>
    <property type="project" value="InterPro"/>
</dbReference>
<dbReference type="InterPro" id="IPR035987">
    <property type="entry name" value="Ribosomal_uS8_sf"/>
</dbReference>
<evidence type="ECO:0000256" key="5">
    <source>
        <dbReference type="HAMAP-Rule" id="MF_01302"/>
    </source>
</evidence>
<protein>
    <recommendedName>
        <fullName evidence="4 5">Small ribosomal subunit protein uS8</fullName>
    </recommendedName>
</protein>
<dbReference type="STRING" id="1797457.A2160_06345"/>
<comment type="similarity">
    <text evidence="1 5">Belongs to the universal ribosomal protein uS8 family.</text>
</comment>
<evidence type="ECO:0000256" key="2">
    <source>
        <dbReference type="ARBA" id="ARBA00022980"/>
    </source>
</evidence>
<evidence type="ECO:0000256" key="1">
    <source>
        <dbReference type="ARBA" id="ARBA00006471"/>
    </source>
</evidence>
<dbReference type="GO" id="GO:1990904">
    <property type="term" value="C:ribonucleoprotein complex"/>
    <property type="evidence" value="ECO:0007669"/>
    <property type="project" value="UniProtKB-KW"/>
</dbReference>
<dbReference type="GO" id="GO:0019843">
    <property type="term" value="F:rRNA binding"/>
    <property type="evidence" value="ECO:0007669"/>
    <property type="project" value="UniProtKB-UniRule"/>
</dbReference>
<reference evidence="6 7" key="1">
    <citation type="journal article" date="2016" name="Nat. Commun.">
        <title>Thousands of microbial genomes shed light on interconnected biogeochemical processes in an aquifer system.</title>
        <authorList>
            <person name="Anantharaman K."/>
            <person name="Brown C.T."/>
            <person name="Hug L.A."/>
            <person name="Sharon I."/>
            <person name="Castelle C.J."/>
            <person name="Probst A.J."/>
            <person name="Thomas B.C."/>
            <person name="Singh A."/>
            <person name="Wilkins M.J."/>
            <person name="Karaoz U."/>
            <person name="Brodie E.L."/>
            <person name="Williams K.H."/>
            <person name="Hubbard S.S."/>
            <person name="Banfield J.F."/>
        </authorList>
    </citation>
    <scope>NUCLEOTIDE SEQUENCE [LARGE SCALE GENOMIC DNA]</scope>
</reference>
<keyword evidence="5" id="KW-0699">rRNA-binding</keyword>
<comment type="caution">
    <text evidence="6">The sequence shown here is derived from an EMBL/GenBank/DDBJ whole genome shotgun (WGS) entry which is preliminary data.</text>
</comment>
<accession>A0A1F5E8Z5</accession>
<dbReference type="PANTHER" id="PTHR11758">
    <property type="entry name" value="40S RIBOSOMAL PROTEIN S15A"/>
    <property type="match status" value="1"/>
</dbReference>
<dbReference type="InterPro" id="IPR000630">
    <property type="entry name" value="Ribosomal_uS8"/>
</dbReference>
<dbReference type="NCBIfam" id="NF001109">
    <property type="entry name" value="PRK00136.1"/>
    <property type="match status" value="1"/>
</dbReference>
<dbReference type="GO" id="GO:0005737">
    <property type="term" value="C:cytoplasm"/>
    <property type="evidence" value="ECO:0007669"/>
    <property type="project" value="UniProtKB-ARBA"/>
</dbReference>
<keyword evidence="5" id="KW-0694">RNA-binding</keyword>
<dbReference type="Gene3D" id="3.30.1370.30">
    <property type="match status" value="1"/>
</dbReference>
<keyword evidence="3 5" id="KW-0687">Ribonucleoprotein</keyword>
<dbReference type="GO" id="GO:0005840">
    <property type="term" value="C:ribosome"/>
    <property type="evidence" value="ECO:0007669"/>
    <property type="project" value="UniProtKB-KW"/>
</dbReference>
<evidence type="ECO:0000313" key="7">
    <source>
        <dbReference type="Proteomes" id="UP000177006"/>
    </source>
</evidence>
<dbReference type="FunFam" id="3.30.1490.10:FF:000001">
    <property type="entry name" value="30S ribosomal protein S8"/>
    <property type="match status" value="1"/>
</dbReference>
<dbReference type="Proteomes" id="UP000177006">
    <property type="component" value="Unassembled WGS sequence"/>
</dbReference>
<dbReference type="Gene3D" id="3.30.1490.10">
    <property type="match status" value="1"/>
</dbReference>
<dbReference type="EMBL" id="MEZK01000004">
    <property type="protein sequence ID" value="OGD63835.1"/>
    <property type="molecule type" value="Genomic_DNA"/>
</dbReference>
<dbReference type="AlphaFoldDB" id="A0A1F5E8Z5"/>
<dbReference type="GO" id="GO:0006412">
    <property type="term" value="P:translation"/>
    <property type="evidence" value="ECO:0007669"/>
    <property type="project" value="UniProtKB-UniRule"/>
</dbReference>
<proteinExistence type="inferred from homology"/>
<name>A0A1F5E8Z5_9BACT</name>
<evidence type="ECO:0000256" key="3">
    <source>
        <dbReference type="ARBA" id="ARBA00023274"/>
    </source>
</evidence>